<dbReference type="Proteomes" id="UP001470230">
    <property type="component" value="Unassembled WGS sequence"/>
</dbReference>
<dbReference type="SMART" id="SM00128">
    <property type="entry name" value="IPPc"/>
    <property type="match status" value="1"/>
</dbReference>
<dbReference type="SUPFAM" id="SSF56219">
    <property type="entry name" value="DNase I-like"/>
    <property type="match status" value="1"/>
</dbReference>
<proteinExistence type="predicted"/>
<name>A0ABR2L689_9EUKA</name>
<sequence>MTFNINSADTTSDTFSFIPPGFDIYALAFEEVGPFIPLASAAKQRALTSSLIETFGNSDRFGKDFIQICDVTLLAIKLFIIVDSKLNDLVSVKIRQTVLTGADGAYGNKGACYCSLSIDSNTYFLFIAAHFEAHDKNIQLRNENFATIMKTIQTNMNANPLTYHHFIFFMGDLNYRIVGPYETVTKLAKSGKYYDMLEYDQLSTEKRAMRVFSGFFEEEIHFPPTYKFDKDSYEYDTSKKKRVPSFTDRILVYSRNRSRIKGLEYGTNMDILISDHRPVYGKFEVQLNPKVDEKPKAQENPKSIVCSIA</sequence>
<feature type="domain" description="Inositol polyphosphate-related phosphatase" evidence="1">
    <location>
        <begin position="1"/>
        <end position="292"/>
    </location>
</feature>
<comment type="caution">
    <text evidence="2">The sequence shown here is derived from an EMBL/GenBank/DDBJ whole genome shotgun (WGS) entry which is preliminary data.</text>
</comment>
<dbReference type="EMBL" id="JAPFFF010000001">
    <property type="protein sequence ID" value="KAK8898834.1"/>
    <property type="molecule type" value="Genomic_DNA"/>
</dbReference>
<dbReference type="PANTHER" id="PTHR11200:SF300">
    <property type="entry name" value="TYPE II INOSITOL 1,4,5-TRISPHOSPHATE 5-PHOSPHATASE"/>
    <property type="match status" value="1"/>
</dbReference>
<evidence type="ECO:0000313" key="3">
    <source>
        <dbReference type="Proteomes" id="UP001470230"/>
    </source>
</evidence>
<keyword evidence="3" id="KW-1185">Reference proteome</keyword>
<evidence type="ECO:0000259" key="1">
    <source>
        <dbReference type="SMART" id="SM00128"/>
    </source>
</evidence>
<dbReference type="InterPro" id="IPR046985">
    <property type="entry name" value="IP5"/>
</dbReference>
<dbReference type="InterPro" id="IPR036691">
    <property type="entry name" value="Endo/exonu/phosph_ase_sf"/>
</dbReference>
<organism evidence="2 3">
    <name type="scientific">Tritrichomonas musculus</name>
    <dbReference type="NCBI Taxonomy" id="1915356"/>
    <lineage>
        <taxon>Eukaryota</taxon>
        <taxon>Metamonada</taxon>
        <taxon>Parabasalia</taxon>
        <taxon>Tritrichomonadida</taxon>
        <taxon>Tritrichomonadidae</taxon>
        <taxon>Tritrichomonas</taxon>
    </lineage>
</organism>
<protein>
    <recommendedName>
        <fullName evidence="1">Inositol polyphosphate-related phosphatase domain-containing protein</fullName>
    </recommendedName>
</protein>
<evidence type="ECO:0000313" key="2">
    <source>
        <dbReference type="EMBL" id="KAK8898834.1"/>
    </source>
</evidence>
<accession>A0ABR2L689</accession>
<reference evidence="2 3" key="1">
    <citation type="submission" date="2024-04" db="EMBL/GenBank/DDBJ databases">
        <title>Tritrichomonas musculus Genome.</title>
        <authorList>
            <person name="Alves-Ferreira E."/>
            <person name="Grigg M."/>
            <person name="Lorenzi H."/>
            <person name="Galac M."/>
        </authorList>
    </citation>
    <scope>NUCLEOTIDE SEQUENCE [LARGE SCALE GENOMIC DNA]</scope>
    <source>
        <strain evidence="2 3">EAF2021</strain>
    </source>
</reference>
<dbReference type="PANTHER" id="PTHR11200">
    <property type="entry name" value="INOSITOL 5-PHOSPHATASE"/>
    <property type="match status" value="1"/>
</dbReference>
<dbReference type="Gene3D" id="3.60.10.10">
    <property type="entry name" value="Endonuclease/exonuclease/phosphatase"/>
    <property type="match status" value="1"/>
</dbReference>
<gene>
    <name evidence="2" type="ORF">M9Y10_001126</name>
</gene>
<dbReference type="Pfam" id="PF22669">
    <property type="entry name" value="Exo_endo_phos2"/>
    <property type="match status" value="1"/>
</dbReference>
<dbReference type="InterPro" id="IPR000300">
    <property type="entry name" value="IPPc"/>
</dbReference>